<dbReference type="AlphaFoldDB" id="A0A2T3ZHW8"/>
<proteinExistence type="predicted"/>
<reference evidence="2 3" key="1">
    <citation type="submission" date="2016-07" db="EMBL/GenBank/DDBJ databases">
        <title>Multiple horizontal gene transfer events from other fungi enriched the ability of initially mycotrophic Trichoderma (Ascomycota) to feed on dead plant biomass.</title>
        <authorList>
            <consortium name="DOE Joint Genome Institute"/>
            <person name="Aerts A."/>
            <person name="Atanasova L."/>
            <person name="Chenthamara K."/>
            <person name="Zhang J."/>
            <person name="Grujic M."/>
            <person name="Henrissat B."/>
            <person name="Kuo A."/>
            <person name="Salamov A."/>
            <person name="Lipzen A."/>
            <person name="Labutti K."/>
            <person name="Barry K."/>
            <person name="Miao Y."/>
            <person name="Rahimi M.J."/>
            <person name="Shen Q."/>
            <person name="Grigoriev I.V."/>
            <person name="Kubicek C.P."/>
            <person name="Druzhinina I.S."/>
        </authorList>
    </citation>
    <scope>NUCLEOTIDE SEQUENCE [LARGE SCALE GENOMIC DNA]</scope>
    <source>
        <strain evidence="2 3">CBS 433.97</strain>
    </source>
</reference>
<dbReference type="EMBL" id="KZ679258">
    <property type="protein sequence ID" value="PTB44396.1"/>
    <property type="molecule type" value="Genomic_DNA"/>
</dbReference>
<dbReference type="Proteomes" id="UP000240493">
    <property type="component" value="Unassembled WGS sequence"/>
</dbReference>
<organism evidence="2 3">
    <name type="scientific">Trichoderma asperellum (strain ATCC 204424 / CBS 433.97 / NBRC 101777)</name>
    <dbReference type="NCBI Taxonomy" id="1042311"/>
    <lineage>
        <taxon>Eukaryota</taxon>
        <taxon>Fungi</taxon>
        <taxon>Dikarya</taxon>
        <taxon>Ascomycota</taxon>
        <taxon>Pezizomycotina</taxon>
        <taxon>Sordariomycetes</taxon>
        <taxon>Hypocreomycetidae</taxon>
        <taxon>Hypocreales</taxon>
        <taxon>Hypocreaceae</taxon>
        <taxon>Trichoderma</taxon>
    </lineage>
</organism>
<evidence type="ECO:0000313" key="2">
    <source>
        <dbReference type="EMBL" id="PTB44396.1"/>
    </source>
</evidence>
<protein>
    <submittedName>
        <fullName evidence="2">Uncharacterized protein</fullName>
    </submittedName>
</protein>
<name>A0A2T3ZHW8_TRIA4</name>
<feature type="transmembrane region" description="Helical" evidence="1">
    <location>
        <begin position="20"/>
        <end position="39"/>
    </location>
</feature>
<keyword evidence="1" id="KW-0472">Membrane</keyword>
<sequence length="80" mass="9192">MRGTWDQTLSLDSDRLPLPFLSSAAFFLLLLFILASSSFQTCRDFFSSFLLLHFPLSSSISHAPSQKLYLFFFFLIQEST</sequence>
<keyword evidence="1" id="KW-0812">Transmembrane</keyword>
<evidence type="ECO:0000313" key="3">
    <source>
        <dbReference type="Proteomes" id="UP000240493"/>
    </source>
</evidence>
<accession>A0A2T3ZHW8</accession>
<gene>
    <name evidence="2" type="ORF">M441DRAFT_348192</name>
</gene>
<keyword evidence="1" id="KW-1133">Transmembrane helix</keyword>
<evidence type="ECO:0000256" key="1">
    <source>
        <dbReference type="SAM" id="Phobius"/>
    </source>
</evidence>
<keyword evidence="3" id="KW-1185">Reference proteome</keyword>